<feature type="domain" description="HTH lysR-type" evidence="5">
    <location>
        <begin position="5"/>
        <end position="62"/>
    </location>
</feature>
<dbReference type="Gene3D" id="3.40.190.10">
    <property type="entry name" value="Periplasmic binding protein-like II"/>
    <property type="match status" value="2"/>
</dbReference>
<dbReference type="InterPro" id="IPR005119">
    <property type="entry name" value="LysR_subst-bd"/>
</dbReference>
<dbReference type="Pfam" id="PF03466">
    <property type="entry name" value="LysR_substrate"/>
    <property type="match status" value="1"/>
</dbReference>
<name>A0A3G4VP03_9VIBR</name>
<comment type="similarity">
    <text evidence="1">Belongs to the LysR transcriptional regulatory family.</text>
</comment>
<gene>
    <name evidence="6" type="ORF">ECB94_25410</name>
</gene>
<dbReference type="AlphaFoldDB" id="A0A3G4VP03"/>
<dbReference type="RefSeq" id="WP_124942065.1">
    <property type="nucleotide sequence ID" value="NZ_CP033578.1"/>
</dbReference>
<dbReference type="InterPro" id="IPR000847">
    <property type="entry name" value="LysR_HTH_N"/>
</dbReference>
<dbReference type="EMBL" id="CP033578">
    <property type="protein sequence ID" value="AYV24591.1"/>
    <property type="molecule type" value="Genomic_DNA"/>
</dbReference>
<dbReference type="InterPro" id="IPR058163">
    <property type="entry name" value="LysR-type_TF_proteobact-type"/>
</dbReference>
<dbReference type="Proteomes" id="UP000279760">
    <property type="component" value="Chromosome 2"/>
</dbReference>
<dbReference type="GO" id="GO:0003700">
    <property type="term" value="F:DNA-binding transcription factor activity"/>
    <property type="evidence" value="ECO:0007669"/>
    <property type="project" value="InterPro"/>
</dbReference>
<dbReference type="Pfam" id="PF00126">
    <property type="entry name" value="HTH_1"/>
    <property type="match status" value="1"/>
</dbReference>
<proteinExistence type="inferred from homology"/>
<evidence type="ECO:0000256" key="4">
    <source>
        <dbReference type="ARBA" id="ARBA00023163"/>
    </source>
</evidence>
<dbReference type="InterPro" id="IPR036390">
    <property type="entry name" value="WH_DNA-bd_sf"/>
</dbReference>
<dbReference type="GO" id="GO:0043565">
    <property type="term" value="F:sequence-specific DNA binding"/>
    <property type="evidence" value="ECO:0007669"/>
    <property type="project" value="TreeGrafter"/>
</dbReference>
<dbReference type="SUPFAM" id="SSF46785">
    <property type="entry name" value="Winged helix' DNA-binding domain"/>
    <property type="match status" value="1"/>
</dbReference>
<keyword evidence="4" id="KW-0804">Transcription</keyword>
<dbReference type="SUPFAM" id="SSF53850">
    <property type="entry name" value="Periplasmic binding protein-like II"/>
    <property type="match status" value="1"/>
</dbReference>
<sequence length="299" mass="34088">MKKYLALKSIYTFVAVAETGSMSEAAQKLFVSHSAVSQSIKSLEEQLDTKLFLRIGRRIELNQQGRLYYKKVAPALEKIVEANEALLNKTVTNRLTVNMVNSLALHWWIPRVTNLQHFAPNLDIRISNLIGSFNLEREGVDIALIHGKTDEWQDYYCEKLGDDELVLVCSPNLLDKHAAISLDAVLGDYPSILVTNDRRKYDWDTWCNANALTLPRYHNHLIFNASVQAIHATIRGLGILVTHRLFIKDEVEQGLLVELGSPIPNPYQAFYFACSPKSLKYESVITLRQWLRTEFGQKE</sequence>
<accession>A0A3G4VP03</accession>
<evidence type="ECO:0000256" key="1">
    <source>
        <dbReference type="ARBA" id="ARBA00009437"/>
    </source>
</evidence>
<evidence type="ECO:0000259" key="5">
    <source>
        <dbReference type="PROSITE" id="PS50931"/>
    </source>
</evidence>
<dbReference type="PROSITE" id="PS50931">
    <property type="entry name" value="HTH_LYSR"/>
    <property type="match status" value="1"/>
</dbReference>
<dbReference type="PANTHER" id="PTHR30537">
    <property type="entry name" value="HTH-TYPE TRANSCRIPTIONAL REGULATOR"/>
    <property type="match status" value="1"/>
</dbReference>
<keyword evidence="3" id="KW-0238">DNA-binding</keyword>
<reference evidence="6 7" key="1">
    <citation type="submission" date="2018-11" db="EMBL/GenBank/DDBJ databases">
        <title>Complete Genome Sequence of Vbrio mediterranei 117-T6: a Potential Pathogen Bacteria Isolated from the Conchocelis of Pyropia.</title>
        <authorList>
            <person name="Liu Q."/>
        </authorList>
    </citation>
    <scope>NUCLEOTIDE SEQUENCE [LARGE SCALE GENOMIC DNA]</scope>
    <source>
        <strain evidence="6 7">117-T6</strain>
    </source>
</reference>
<evidence type="ECO:0000313" key="7">
    <source>
        <dbReference type="Proteomes" id="UP000279760"/>
    </source>
</evidence>
<evidence type="ECO:0000256" key="2">
    <source>
        <dbReference type="ARBA" id="ARBA00023015"/>
    </source>
</evidence>
<dbReference type="PANTHER" id="PTHR30537:SF26">
    <property type="entry name" value="GLYCINE CLEAVAGE SYSTEM TRANSCRIPTIONAL ACTIVATOR"/>
    <property type="match status" value="1"/>
</dbReference>
<dbReference type="GO" id="GO:0006351">
    <property type="term" value="P:DNA-templated transcription"/>
    <property type="evidence" value="ECO:0007669"/>
    <property type="project" value="TreeGrafter"/>
</dbReference>
<protein>
    <submittedName>
        <fullName evidence="6">LysR family transcriptional regulator</fullName>
    </submittedName>
</protein>
<keyword evidence="2" id="KW-0805">Transcription regulation</keyword>
<dbReference type="Gene3D" id="1.10.10.10">
    <property type="entry name" value="Winged helix-like DNA-binding domain superfamily/Winged helix DNA-binding domain"/>
    <property type="match status" value="1"/>
</dbReference>
<dbReference type="PRINTS" id="PR00039">
    <property type="entry name" value="HTHLYSR"/>
</dbReference>
<evidence type="ECO:0000313" key="6">
    <source>
        <dbReference type="EMBL" id="AYV24591.1"/>
    </source>
</evidence>
<dbReference type="FunFam" id="1.10.10.10:FF:000001">
    <property type="entry name" value="LysR family transcriptional regulator"/>
    <property type="match status" value="1"/>
</dbReference>
<dbReference type="InterPro" id="IPR036388">
    <property type="entry name" value="WH-like_DNA-bd_sf"/>
</dbReference>
<organism evidence="6 7">
    <name type="scientific">Vibrio mediterranei</name>
    <dbReference type="NCBI Taxonomy" id="689"/>
    <lineage>
        <taxon>Bacteria</taxon>
        <taxon>Pseudomonadati</taxon>
        <taxon>Pseudomonadota</taxon>
        <taxon>Gammaproteobacteria</taxon>
        <taxon>Vibrionales</taxon>
        <taxon>Vibrionaceae</taxon>
        <taxon>Vibrio</taxon>
    </lineage>
</organism>
<evidence type="ECO:0000256" key="3">
    <source>
        <dbReference type="ARBA" id="ARBA00023125"/>
    </source>
</evidence>